<gene>
    <name evidence="2" type="ORF">M9Y10_014699</name>
</gene>
<reference evidence="2 3" key="1">
    <citation type="submission" date="2024-04" db="EMBL/GenBank/DDBJ databases">
        <title>Tritrichomonas musculus Genome.</title>
        <authorList>
            <person name="Alves-Ferreira E."/>
            <person name="Grigg M."/>
            <person name="Lorenzi H."/>
            <person name="Galac M."/>
        </authorList>
    </citation>
    <scope>NUCLEOTIDE SEQUENCE [LARGE SCALE GENOMIC DNA]</scope>
    <source>
        <strain evidence="2 3">EAF2021</strain>
    </source>
</reference>
<comment type="caution">
    <text evidence="2">The sequence shown here is derived from an EMBL/GenBank/DDBJ whole genome shotgun (WGS) entry which is preliminary data.</text>
</comment>
<name>A0ABR2L089_9EUKA</name>
<dbReference type="SUPFAM" id="SSF52129">
    <property type="entry name" value="Caspase-like"/>
    <property type="match status" value="1"/>
</dbReference>
<accession>A0ABR2L089</accession>
<keyword evidence="3" id="KW-1185">Reference proteome</keyword>
<feature type="domain" description="Peptidase C14 caspase" evidence="1">
    <location>
        <begin position="70"/>
        <end position="244"/>
    </location>
</feature>
<dbReference type="EMBL" id="JAPFFF010000002">
    <property type="protein sequence ID" value="KAK8896782.1"/>
    <property type="molecule type" value="Genomic_DNA"/>
</dbReference>
<sequence length="285" mass="33071">MTTYIDTQYKKIKHFIYKKKVEKTKFSKKEFQKARGTKSAKKLQEDLNKIGTCLNGKKVSDIHINELENVCFVICNTYKKNNNTLGVGPLNDGYMISDLYHKKGFQIFYLYDPTREEFLQFIPVFFKYTKQVLTVYYSGRCTTIYEHHIDDTAIVFEAGHISGHDLNEILLKNVNKNLKVVLICDCFTGGSIWSLDFDDRKKYSYLLPNVVSVYSVYNSTIPDMVKKAQKMNGIFTYYFCKFAKEILDISPNNLLENINPPLDRFNISLMCDASKSTLESQPIFN</sequence>
<dbReference type="Pfam" id="PF00656">
    <property type="entry name" value="Peptidase_C14"/>
    <property type="match status" value="1"/>
</dbReference>
<evidence type="ECO:0000313" key="3">
    <source>
        <dbReference type="Proteomes" id="UP001470230"/>
    </source>
</evidence>
<evidence type="ECO:0000313" key="2">
    <source>
        <dbReference type="EMBL" id="KAK8896782.1"/>
    </source>
</evidence>
<dbReference type="Proteomes" id="UP001470230">
    <property type="component" value="Unassembled WGS sequence"/>
</dbReference>
<organism evidence="2 3">
    <name type="scientific">Tritrichomonas musculus</name>
    <dbReference type="NCBI Taxonomy" id="1915356"/>
    <lineage>
        <taxon>Eukaryota</taxon>
        <taxon>Metamonada</taxon>
        <taxon>Parabasalia</taxon>
        <taxon>Tritrichomonadida</taxon>
        <taxon>Tritrichomonadidae</taxon>
        <taxon>Tritrichomonas</taxon>
    </lineage>
</organism>
<protein>
    <recommendedName>
        <fullName evidence="1">Peptidase C14 caspase domain-containing protein</fullName>
    </recommendedName>
</protein>
<dbReference type="Gene3D" id="3.40.50.1460">
    <property type="match status" value="1"/>
</dbReference>
<dbReference type="InterPro" id="IPR029030">
    <property type="entry name" value="Caspase-like_dom_sf"/>
</dbReference>
<evidence type="ECO:0000259" key="1">
    <source>
        <dbReference type="Pfam" id="PF00656"/>
    </source>
</evidence>
<dbReference type="InterPro" id="IPR011600">
    <property type="entry name" value="Pept_C14_caspase"/>
</dbReference>
<proteinExistence type="predicted"/>